<feature type="region of interest" description="Disordered" evidence="1">
    <location>
        <begin position="1"/>
        <end position="30"/>
    </location>
</feature>
<dbReference type="Proteomes" id="UP001194468">
    <property type="component" value="Unassembled WGS sequence"/>
</dbReference>
<comment type="caution">
    <text evidence="3">The sequence shown here is derived from an EMBL/GenBank/DDBJ whole genome shotgun (WGS) entry which is preliminary data.</text>
</comment>
<reference evidence="3" key="2">
    <citation type="journal article" date="2020" name="Nat. Commun.">
        <title>Large-scale genome sequencing of mycorrhizal fungi provides insights into the early evolution of symbiotic traits.</title>
        <authorList>
            <person name="Miyauchi S."/>
            <person name="Kiss E."/>
            <person name="Kuo A."/>
            <person name="Drula E."/>
            <person name="Kohler A."/>
            <person name="Sanchez-Garcia M."/>
            <person name="Morin E."/>
            <person name="Andreopoulos B."/>
            <person name="Barry K.W."/>
            <person name="Bonito G."/>
            <person name="Buee M."/>
            <person name="Carver A."/>
            <person name="Chen C."/>
            <person name="Cichocki N."/>
            <person name="Clum A."/>
            <person name="Culley D."/>
            <person name="Crous P.W."/>
            <person name="Fauchery L."/>
            <person name="Girlanda M."/>
            <person name="Hayes R.D."/>
            <person name="Keri Z."/>
            <person name="LaButti K."/>
            <person name="Lipzen A."/>
            <person name="Lombard V."/>
            <person name="Magnuson J."/>
            <person name="Maillard F."/>
            <person name="Murat C."/>
            <person name="Nolan M."/>
            <person name="Ohm R.A."/>
            <person name="Pangilinan J."/>
            <person name="Pereira M.F."/>
            <person name="Perotto S."/>
            <person name="Peter M."/>
            <person name="Pfister S."/>
            <person name="Riley R."/>
            <person name="Sitrit Y."/>
            <person name="Stielow J.B."/>
            <person name="Szollosi G."/>
            <person name="Zifcakova L."/>
            <person name="Stursova M."/>
            <person name="Spatafora J.W."/>
            <person name="Tedersoo L."/>
            <person name="Vaario L.M."/>
            <person name="Yamada A."/>
            <person name="Yan M."/>
            <person name="Wang P."/>
            <person name="Xu J."/>
            <person name="Bruns T."/>
            <person name="Baldrian P."/>
            <person name="Vilgalys R."/>
            <person name="Dunand C."/>
            <person name="Henrissat B."/>
            <person name="Grigoriev I.V."/>
            <person name="Hibbett D."/>
            <person name="Nagy L.G."/>
            <person name="Martin F.M."/>
        </authorList>
    </citation>
    <scope>NUCLEOTIDE SEQUENCE</scope>
    <source>
        <strain evidence="3">BED1</strain>
    </source>
</reference>
<reference evidence="3" key="1">
    <citation type="submission" date="2019-10" db="EMBL/GenBank/DDBJ databases">
        <authorList>
            <consortium name="DOE Joint Genome Institute"/>
            <person name="Kuo A."/>
            <person name="Miyauchi S."/>
            <person name="Kiss E."/>
            <person name="Drula E."/>
            <person name="Kohler A."/>
            <person name="Sanchez-Garcia M."/>
            <person name="Andreopoulos B."/>
            <person name="Barry K.W."/>
            <person name="Bonito G."/>
            <person name="Buee M."/>
            <person name="Carver A."/>
            <person name="Chen C."/>
            <person name="Cichocki N."/>
            <person name="Clum A."/>
            <person name="Culley D."/>
            <person name="Crous P.W."/>
            <person name="Fauchery L."/>
            <person name="Girlanda M."/>
            <person name="Hayes R."/>
            <person name="Keri Z."/>
            <person name="LaButti K."/>
            <person name="Lipzen A."/>
            <person name="Lombard V."/>
            <person name="Magnuson J."/>
            <person name="Maillard F."/>
            <person name="Morin E."/>
            <person name="Murat C."/>
            <person name="Nolan M."/>
            <person name="Ohm R."/>
            <person name="Pangilinan J."/>
            <person name="Pereira M."/>
            <person name="Perotto S."/>
            <person name="Peter M."/>
            <person name="Riley R."/>
            <person name="Sitrit Y."/>
            <person name="Stielow B."/>
            <person name="Szollosi G."/>
            <person name="Zifcakova L."/>
            <person name="Stursova M."/>
            <person name="Spatafora J.W."/>
            <person name="Tedersoo L."/>
            <person name="Vaario L.-M."/>
            <person name="Yamada A."/>
            <person name="Yan M."/>
            <person name="Wang P."/>
            <person name="Xu J."/>
            <person name="Bruns T."/>
            <person name="Baldrian P."/>
            <person name="Vilgalys R."/>
            <person name="Henrissat B."/>
            <person name="Grigoriev I.V."/>
            <person name="Hibbett D."/>
            <person name="Nagy L.G."/>
            <person name="Martin F.M."/>
        </authorList>
    </citation>
    <scope>NUCLEOTIDE SEQUENCE</scope>
    <source>
        <strain evidence="3">BED1</strain>
    </source>
</reference>
<evidence type="ECO:0000313" key="3">
    <source>
        <dbReference type="EMBL" id="KAF8434545.1"/>
    </source>
</evidence>
<name>A0AAD4BMV5_BOLED</name>
<accession>A0AAD4BMV5</accession>
<protein>
    <recommendedName>
        <fullName evidence="2">DUF7582 domain-containing protein</fullName>
    </recommendedName>
</protein>
<organism evidence="3 4">
    <name type="scientific">Boletus edulis BED1</name>
    <dbReference type="NCBI Taxonomy" id="1328754"/>
    <lineage>
        <taxon>Eukaryota</taxon>
        <taxon>Fungi</taxon>
        <taxon>Dikarya</taxon>
        <taxon>Basidiomycota</taxon>
        <taxon>Agaricomycotina</taxon>
        <taxon>Agaricomycetes</taxon>
        <taxon>Agaricomycetidae</taxon>
        <taxon>Boletales</taxon>
        <taxon>Boletineae</taxon>
        <taxon>Boletaceae</taxon>
        <taxon>Boletoideae</taxon>
        <taxon>Boletus</taxon>
    </lineage>
</organism>
<dbReference type="AlphaFoldDB" id="A0AAD4BMV5"/>
<evidence type="ECO:0000256" key="1">
    <source>
        <dbReference type="SAM" id="MobiDB-lite"/>
    </source>
</evidence>
<proteinExistence type="predicted"/>
<sequence length="234" mass="25799">MGVRSSRPVDDFAELVNKGRPRPGQPEESYSKAKIEEGLNVVAKHLASKGLNVSIVTVGGAVNTVLLKSRASTGDVDFFYCTKDSGAKDSNVVHEVMEAGKLAEKELKLGHQWLNNHTAIFIEETTINDLYEQAIKQNEKVFSAKGLTVYAAPWNYALMTKLDRAAKPGAKSYDMADVVDYLARLIESRGHTVKKSELGDWAKKYKLSAPPEALIDKLAREYKDKKKKDGIISG</sequence>
<gene>
    <name evidence="3" type="ORF">L210DRAFT_3410363</name>
</gene>
<evidence type="ECO:0000259" key="2">
    <source>
        <dbReference type="Pfam" id="PF24483"/>
    </source>
</evidence>
<dbReference type="InterPro" id="IPR056004">
    <property type="entry name" value="DUF7582"/>
</dbReference>
<dbReference type="EMBL" id="WHUW01000028">
    <property type="protein sequence ID" value="KAF8434545.1"/>
    <property type="molecule type" value="Genomic_DNA"/>
</dbReference>
<feature type="domain" description="DUF7582" evidence="2">
    <location>
        <begin position="33"/>
        <end position="225"/>
    </location>
</feature>
<evidence type="ECO:0000313" key="4">
    <source>
        <dbReference type="Proteomes" id="UP001194468"/>
    </source>
</evidence>
<keyword evidence="4" id="KW-1185">Reference proteome</keyword>
<dbReference type="Pfam" id="PF24483">
    <property type="entry name" value="DUF7582"/>
    <property type="match status" value="1"/>
</dbReference>